<keyword evidence="3 10" id="KW-0808">Transferase</keyword>
<dbReference type="InterPro" id="IPR014048">
    <property type="entry name" value="MethylDNA_cys_MeTrfase_DNA-bd"/>
</dbReference>
<organism evidence="10 11">
    <name type="scientific">Luteolibacter algae</name>
    <dbReference type="NCBI Taxonomy" id="454151"/>
    <lineage>
        <taxon>Bacteria</taxon>
        <taxon>Pseudomonadati</taxon>
        <taxon>Verrucomicrobiota</taxon>
        <taxon>Verrucomicrobiia</taxon>
        <taxon>Verrucomicrobiales</taxon>
        <taxon>Verrucomicrobiaceae</taxon>
        <taxon>Luteolibacter</taxon>
    </lineage>
</organism>
<dbReference type="EC" id="2.1.1.63" evidence="10"/>
<dbReference type="NCBIfam" id="TIGR00589">
    <property type="entry name" value="ogt"/>
    <property type="match status" value="1"/>
</dbReference>
<evidence type="ECO:0000256" key="8">
    <source>
        <dbReference type="ARBA" id="ARBA00049348"/>
    </source>
</evidence>
<evidence type="ECO:0000256" key="1">
    <source>
        <dbReference type="ARBA" id="ARBA00001286"/>
    </source>
</evidence>
<dbReference type="InterPro" id="IPR001497">
    <property type="entry name" value="MethylDNA_cys_MeTrfase_AS"/>
</dbReference>
<dbReference type="PANTHER" id="PTHR10815:SF13">
    <property type="entry name" value="METHYLATED-DNA--PROTEIN-CYSTEINE METHYLTRANSFERASE"/>
    <property type="match status" value="1"/>
</dbReference>
<dbReference type="SUPFAM" id="SSF53155">
    <property type="entry name" value="Methylated DNA-protein cysteine methyltransferase domain"/>
    <property type="match status" value="1"/>
</dbReference>
<dbReference type="GO" id="GO:0003908">
    <property type="term" value="F:methylated-DNA-[protein]-cysteine S-methyltransferase activity"/>
    <property type="evidence" value="ECO:0007669"/>
    <property type="project" value="UniProtKB-EC"/>
</dbReference>
<dbReference type="PROSITE" id="PS00374">
    <property type="entry name" value="MGMT"/>
    <property type="match status" value="1"/>
</dbReference>
<keyword evidence="7" id="KW-0234">DNA repair</keyword>
<dbReference type="InterPro" id="IPR036217">
    <property type="entry name" value="MethylDNA_cys_MeTrfase_DNAb"/>
</dbReference>
<keyword evidence="5" id="KW-0805">Transcription regulation</keyword>
<dbReference type="PROSITE" id="PS01124">
    <property type="entry name" value="HTH_ARAC_FAMILY_2"/>
    <property type="match status" value="1"/>
</dbReference>
<dbReference type="InterPro" id="IPR009057">
    <property type="entry name" value="Homeodomain-like_sf"/>
</dbReference>
<accession>A0ABW5DC53</accession>
<keyword evidence="2 10" id="KW-0489">Methyltransferase</keyword>
<evidence type="ECO:0000313" key="11">
    <source>
        <dbReference type="Proteomes" id="UP001597375"/>
    </source>
</evidence>
<feature type="domain" description="HTH araC/xylS-type" evidence="9">
    <location>
        <begin position="8"/>
        <end position="105"/>
    </location>
</feature>
<evidence type="ECO:0000256" key="3">
    <source>
        <dbReference type="ARBA" id="ARBA00022679"/>
    </source>
</evidence>
<evidence type="ECO:0000256" key="5">
    <source>
        <dbReference type="ARBA" id="ARBA00023015"/>
    </source>
</evidence>
<evidence type="ECO:0000256" key="2">
    <source>
        <dbReference type="ARBA" id="ARBA00022603"/>
    </source>
</evidence>
<evidence type="ECO:0000256" key="7">
    <source>
        <dbReference type="ARBA" id="ARBA00023204"/>
    </source>
</evidence>
<dbReference type="Pfam" id="PF01035">
    <property type="entry name" value="DNA_binding_1"/>
    <property type="match status" value="1"/>
</dbReference>
<dbReference type="CDD" id="cd06445">
    <property type="entry name" value="ATase"/>
    <property type="match status" value="1"/>
</dbReference>
<dbReference type="InterPro" id="IPR036388">
    <property type="entry name" value="WH-like_DNA-bd_sf"/>
</dbReference>
<dbReference type="EMBL" id="JBHUIT010000034">
    <property type="protein sequence ID" value="MFD2258129.1"/>
    <property type="molecule type" value="Genomic_DNA"/>
</dbReference>
<evidence type="ECO:0000256" key="4">
    <source>
        <dbReference type="ARBA" id="ARBA00022763"/>
    </source>
</evidence>
<dbReference type="Gene3D" id="3.30.160.70">
    <property type="entry name" value="Methylated DNA-protein cysteine methyltransferase domain"/>
    <property type="match status" value="1"/>
</dbReference>
<keyword evidence="11" id="KW-1185">Reference proteome</keyword>
<proteinExistence type="predicted"/>
<gene>
    <name evidence="10" type="ORF">ACFSSA_15720</name>
</gene>
<evidence type="ECO:0000313" key="10">
    <source>
        <dbReference type="EMBL" id="MFD2258129.1"/>
    </source>
</evidence>
<dbReference type="InterPro" id="IPR036631">
    <property type="entry name" value="MGMT_N_sf"/>
</dbReference>
<comment type="caution">
    <text evidence="10">The sequence shown here is derived from an EMBL/GenBank/DDBJ whole genome shotgun (WGS) entry which is preliminary data.</text>
</comment>
<dbReference type="InterPro" id="IPR018060">
    <property type="entry name" value="HTH_AraC"/>
</dbReference>
<keyword evidence="6" id="KW-0804">Transcription</keyword>
<dbReference type="Gene3D" id="1.10.10.60">
    <property type="entry name" value="Homeodomain-like"/>
    <property type="match status" value="1"/>
</dbReference>
<name>A0ABW5DC53_9BACT</name>
<dbReference type="SUPFAM" id="SSF46767">
    <property type="entry name" value="Methylated DNA-protein cysteine methyltransferase, C-terminal domain"/>
    <property type="match status" value="1"/>
</dbReference>
<sequence>MNDYERIARVIRHLDEAFMHQPALDELSQVAGLSSSHFHRMFVKWAGVTPKDFIQALTMDYAMKLLRDGESILHTSLESGLSGPSRLHDLCLNVHAATPGEIKSGGVGMEIRWGLADSPFGNLFLAMTPKGISHLSFYDDCEADSLEAVHADWPLASLVRDDKSASDFAARIFTDYPDARSHISLFVKGTAFQQKVWRALLNIPENKLTTYGKLARDIGQDKSARAVGNAVGRNRISYLIPCHRVIRETGISGGYRWGQLRKRIMISREQARAFTQR</sequence>
<dbReference type="Pfam" id="PF12833">
    <property type="entry name" value="HTH_18"/>
    <property type="match status" value="1"/>
</dbReference>
<dbReference type="SMART" id="SM00342">
    <property type="entry name" value="HTH_ARAC"/>
    <property type="match status" value="1"/>
</dbReference>
<dbReference type="Proteomes" id="UP001597375">
    <property type="component" value="Unassembled WGS sequence"/>
</dbReference>
<protein>
    <submittedName>
        <fullName evidence="10">Methylated-DNA--[protein]-cysteine S-methyltransferase</fullName>
        <ecNumber evidence="10">2.1.1.63</ecNumber>
    </submittedName>
</protein>
<evidence type="ECO:0000259" key="9">
    <source>
        <dbReference type="PROSITE" id="PS01124"/>
    </source>
</evidence>
<dbReference type="PANTHER" id="PTHR10815">
    <property type="entry name" value="METHYLATED-DNA--PROTEIN-CYSTEINE METHYLTRANSFERASE"/>
    <property type="match status" value="1"/>
</dbReference>
<dbReference type="GO" id="GO:0032259">
    <property type="term" value="P:methylation"/>
    <property type="evidence" value="ECO:0007669"/>
    <property type="project" value="UniProtKB-KW"/>
</dbReference>
<comment type="catalytic activity">
    <reaction evidence="1">
        <text>a 4-O-methyl-thymidine in DNA + L-cysteinyl-[protein] = a thymidine in DNA + S-methyl-L-cysteinyl-[protein]</text>
        <dbReference type="Rhea" id="RHEA:53428"/>
        <dbReference type="Rhea" id="RHEA-COMP:10131"/>
        <dbReference type="Rhea" id="RHEA-COMP:10132"/>
        <dbReference type="Rhea" id="RHEA-COMP:13555"/>
        <dbReference type="Rhea" id="RHEA-COMP:13556"/>
        <dbReference type="ChEBI" id="CHEBI:29950"/>
        <dbReference type="ChEBI" id="CHEBI:82612"/>
        <dbReference type="ChEBI" id="CHEBI:137386"/>
        <dbReference type="ChEBI" id="CHEBI:137387"/>
        <dbReference type="EC" id="2.1.1.63"/>
    </reaction>
</comment>
<comment type="catalytic activity">
    <reaction evidence="8">
        <text>a 6-O-methyl-2'-deoxyguanosine in DNA + L-cysteinyl-[protein] = S-methyl-L-cysteinyl-[protein] + a 2'-deoxyguanosine in DNA</text>
        <dbReference type="Rhea" id="RHEA:24000"/>
        <dbReference type="Rhea" id="RHEA-COMP:10131"/>
        <dbReference type="Rhea" id="RHEA-COMP:10132"/>
        <dbReference type="Rhea" id="RHEA-COMP:11367"/>
        <dbReference type="Rhea" id="RHEA-COMP:11368"/>
        <dbReference type="ChEBI" id="CHEBI:29950"/>
        <dbReference type="ChEBI" id="CHEBI:82612"/>
        <dbReference type="ChEBI" id="CHEBI:85445"/>
        <dbReference type="ChEBI" id="CHEBI:85448"/>
        <dbReference type="EC" id="2.1.1.63"/>
    </reaction>
</comment>
<reference evidence="11" key="1">
    <citation type="journal article" date="2019" name="Int. J. Syst. Evol. Microbiol.">
        <title>The Global Catalogue of Microorganisms (GCM) 10K type strain sequencing project: providing services to taxonomists for standard genome sequencing and annotation.</title>
        <authorList>
            <consortium name="The Broad Institute Genomics Platform"/>
            <consortium name="The Broad Institute Genome Sequencing Center for Infectious Disease"/>
            <person name="Wu L."/>
            <person name="Ma J."/>
        </authorList>
    </citation>
    <scope>NUCLEOTIDE SEQUENCE [LARGE SCALE GENOMIC DNA]</scope>
    <source>
        <strain evidence="11">CGMCC 4.7106</strain>
    </source>
</reference>
<evidence type="ECO:0000256" key="6">
    <source>
        <dbReference type="ARBA" id="ARBA00023163"/>
    </source>
</evidence>
<dbReference type="SUPFAM" id="SSF46689">
    <property type="entry name" value="Homeodomain-like"/>
    <property type="match status" value="1"/>
</dbReference>
<keyword evidence="4" id="KW-0227">DNA damage</keyword>
<dbReference type="RefSeq" id="WP_386821571.1">
    <property type="nucleotide sequence ID" value="NZ_JBHUIT010000034.1"/>
</dbReference>
<dbReference type="Gene3D" id="1.10.10.10">
    <property type="entry name" value="Winged helix-like DNA-binding domain superfamily/Winged helix DNA-binding domain"/>
    <property type="match status" value="1"/>
</dbReference>